<protein>
    <submittedName>
        <fullName evidence="2">Uncharacterized protein</fullName>
    </submittedName>
</protein>
<name>A0A8X7VB83_BRACI</name>
<dbReference type="AlphaFoldDB" id="A0A8X7VB83"/>
<evidence type="ECO:0000256" key="1">
    <source>
        <dbReference type="SAM" id="MobiDB-lite"/>
    </source>
</evidence>
<dbReference type="Proteomes" id="UP000886595">
    <property type="component" value="Unassembled WGS sequence"/>
</dbReference>
<reference evidence="2 3" key="1">
    <citation type="submission" date="2020-02" db="EMBL/GenBank/DDBJ databases">
        <authorList>
            <person name="Ma Q."/>
            <person name="Huang Y."/>
            <person name="Song X."/>
            <person name="Pei D."/>
        </authorList>
    </citation>
    <scope>NUCLEOTIDE SEQUENCE [LARGE SCALE GENOMIC DNA]</scope>
    <source>
        <strain evidence="2">Sxm20200214</strain>
        <tissue evidence="2">Leaf</tissue>
    </source>
</reference>
<gene>
    <name evidence="2" type="ORF">Bca52824_027865</name>
</gene>
<evidence type="ECO:0000313" key="2">
    <source>
        <dbReference type="EMBL" id="KAG2308117.1"/>
    </source>
</evidence>
<proteinExistence type="predicted"/>
<feature type="compositionally biased region" description="Basic and acidic residues" evidence="1">
    <location>
        <begin position="15"/>
        <end position="28"/>
    </location>
</feature>
<sequence>MKDPPVRRQTGKAGIKNERKVHQTEVTQEKDRYCRAKEAEQRGALASCRFLRYRAKARERRVQNLSEKENDGKECAESAMKFWADLEDPSPLSAT</sequence>
<evidence type="ECO:0000313" key="3">
    <source>
        <dbReference type="Proteomes" id="UP000886595"/>
    </source>
</evidence>
<feature type="region of interest" description="Disordered" evidence="1">
    <location>
        <begin position="1"/>
        <end position="28"/>
    </location>
</feature>
<keyword evidence="3" id="KW-1185">Reference proteome</keyword>
<accession>A0A8X7VB83</accession>
<dbReference type="EMBL" id="JAAMPC010000006">
    <property type="protein sequence ID" value="KAG2308117.1"/>
    <property type="molecule type" value="Genomic_DNA"/>
</dbReference>
<organism evidence="2 3">
    <name type="scientific">Brassica carinata</name>
    <name type="common">Ethiopian mustard</name>
    <name type="synonym">Abyssinian cabbage</name>
    <dbReference type="NCBI Taxonomy" id="52824"/>
    <lineage>
        <taxon>Eukaryota</taxon>
        <taxon>Viridiplantae</taxon>
        <taxon>Streptophyta</taxon>
        <taxon>Embryophyta</taxon>
        <taxon>Tracheophyta</taxon>
        <taxon>Spermatophyta</taxon>
        <taxon>Magnoliopsida</taxon>
        <taxon>eudicotyledons</taxon>
        <taxon>Gunneridae</taxon>
        <taxon>Pentapetalae</taxon>
        <taxon>rosids</taxon>
        <taxon>malvids</taxon>
        <taxon>Brassicales</taxon>
        <taxon>Brassicaceae</taxon>
        <taxon>Brassiceae</taxon>
        <taxon>Brassica</taxon>
    </lineage>
</organism>
<comment type="caution">
    <text evidence="2">The sequence shown here is derived from an EMBL/GenBank/DDBJ whole genome shotgun (WGS) entry which is preliminary data.</text>
</comment>